<dbReference type="SMART" id="SM00248">
    <property type="entry name" value="ANK"/>
    <property type="match status" value="1"/>
</dbReference>
<dbReference type="VEuPathDB" id="FungiDB:A1O9_11286"/>
<feature type="repeat" description="ANK" evidence="1">
    <location>
        <begin position="158"/>
        <end position="190"/>
    </location>
</feature>
<dbReference type="AlphaFoldDB" id="A0A072P0S8"/>
<evidence type="ECO:0000256" key="1">
    <source>
        <dbReference type="PROSITE-ProRule" id="PRU00023"/>
    </source>
</evidence>
<dbReference type="PROSITE" id="PS50297">
    <property type="entry name" value="ANK_REP_REGION"/>
    <property type="match status" value="1"/>
</dbReference>
<dbReference type="PROSITE" id="PS50088">
    <property type="entry name" value="ANK_REPEAT"/>
    <property type="match status" value="1"/>
</dbReference>
<dbReference type="Proteomes" id="UP000027920">
    <property type="component" value="Unassembled WGS sequence"/>
</dbReference>
<protein>
    <submittedName>
        <fullName evidence="2">Uncharacterized protein</fullName>
    </submittedName>
</protein>
<sequence>MIAKGILNKITTDVDDFKQNLSVTLQILQVKDSSIFDTNTEEVKSIVKVAQAYSVANCERDCLKPPDAMIDYNIAHDQRYDRTREWLVSRTAFPYLSPALTVFISIFHGEKYGNALQAAYRRGHAKISKRALYGANGWGYEKLGTTLLAVGVNAQNKSHMTAFYAAATCGHEKVVQLLLNGGADVNTEEVPALCSVSRYG</sequence>
<evidence type="ECO:0000313" key="2">
    <source>
        <dbReference type="EMBL" id="KEF52868.1"/>
    </source>
</evidence>
<gene>
    <name evidence="2" type="ORF">A1O9_11286</name>
</gene>
<dbReference type="RefSeq" id="XP_013255458.1">
    <property type="nucleotide sequence ID" value="XM_013400004.1"/>
</dbReference>
<dbReference type="Pfam" id="PF12796">
    <property type="entry name" value="Ank_2"/>
    <property type="match status" value="1"/>
</dbReference>
<proteinExistence type="predicted"/>
<dbReference type="InterPro" id="IPR036770">
    <property type="entry name" value="Ankyrin_rpt-contain_sf"/>
</dbReference>
<dbReference type="Gene3D" id="1.25.40.20">
    <property type="entry name" value="Ankyrin repeat-containing domain"/>
    <property type="match status" value="1"/>
</dbReference>
<keyword evidence="1" id="KW-0040">ANK repeat</keyword>
<reference evidence="2 3" key="1">
    <citation type="submission" date="2013-03" db="EMBL/GenBank/DDBJ databases">
        <title>The Genome Sequence of Exophiala aquamarina CBS 119918.</title>
        <authorList>
            <consortium name="The Broad Institute Genomics Platform"/>
            <person name="Cuomo C."/>
            <person name="de Hoog S."/>
            <person name="Gorbushina A."/>
            <person name="Walker B."/>
            <person name="Young S.K."/>
            <person name="Zeng Q."/>
            <person name="Gargeya S."/>
            <person name="Fitzgerald M."/>
            <person name="Haas B."/>
            <person name="Abouelleil A."/>
            <person name="Allen A.W."/>
            <person name="Alvarado L."/>
            <person name="Arachchi H.M."/>
            <person name="Berlin A.M."/>
            <person name="Chapman S.B."/>
            <person name="Gainer-Dewar J."/>
            <person name="Goldberg J."/>
            <person name="Griggs A."/>
            <person name="Gujja S."/>
            <person name="Hansen M."/>
            <person name="Howarth C."/>
            <person name="Imamovic A."/>
            <person name="Ireland A."/>
            <person name="Larimer J."/>
            <person name="McCowan C."/>
            <person name="Murphy C."/>
            <person name="Pearson M."/>
            <person name="Poon T.W."/>
            <person name="Priest M."/>
            <person name="Roberts A."/>
            <person name="Saif S."/>
            <person name="Shea T."/>
            <person name="Sisk P."/>
            <person name="Sykes S."/>
            <person name="Wortman J."/>
            <person name="Nusbaum C."/>
            <person name="Birren B."/>
        </authorList>
    </citation>
    <scope>NUCLEOTIDE SEQUENCE [LARGE SCALE GENOMIC DNA]</scope>
    <source>
        <strain evidence="2 3">CBS 119918</strain>
    </source>
</reference>
<evidence type="ECO:0000313" key="3">
    <source>
        <dbReference type="Proteomes" id="UP000027920"/>
    </source>
</evidence>
<accession>A0A072P0S8</accession>
<dbReference type="SUPFAM" id="SSF48403">
    <property type="entry name" value="Ankyrin repeat"/>
    <property type="match status" value="1"/>
</dbReference>
<name>A0A072P0S8_9EURO</name>
<dbReference type="HOGENOM" id="CLU_1366257_0_0_1"/>
<dbReference type="EMBL" id="AMGV01000016">
    <property type="protein sequence ID" value="KEF52868.1"/>
    <property type="molecule type" value="Genomic_DNA"/>
</dbReference>
<keyword evidence="3" id="KW-1185">Reference proteome</keyword>
<comment type="caution">
    <text evidence="2">The sequence shown here is derived from an EMBL/GenBank/DDBJ whole genome shotgun (WGS) entry which is preliminary data.</text>
</comment>
<dbReference type="OrthoDB" id="4772757at2759"/>
<dbReference type="GeneID" id="25286185"/>
<organism evidence="2 3">
    <name type="scientific">Exophiala aquamarina CBS 119918</name>
    <dbReference type="NCBI Taxonomy" id="1182545"/>
    <lineage>
        <taxon>Eukaryota</taxon>
        <taxon>Fungi</taxon>
        <taxon>Dikarya</taxon>
        <taxon>Ascomycota</taxon>
        <taxon>Pezizomycotina</taxon>
        <taxon>Eurotiomycetes</taxon>
        <taxon>Chaetothyriomycetidae</taxon>
        <taxon>Chaetothyriales</taxon>
        <taxon>Herpotrichiellaceae</taxon>
        <taxon>Exophiala</taxon>
    </lineage>
</organism>
<dbReference type="InterPro" id="IPR002110">
    <property type="entry name" value="Ankyrin_rpt"/>
</dbReference>